<dbReference type="InterPro" id="IPR023494">
    <property type="entry name" value="Cyt_c_bgen_Ccs1/CcsB/ResB"/>
</dbReference>
<feature type="transmembrane region" description="Helical" evidence="6">
    <location>
        <begin position="75"/>
        <end position="93"/>
    </location>
</feature>
<evidence type="ECO:0000256" key="1">
    <source>
        <dbReference type="ARBA" id="ARBA00004141"/>
    </source>
</evidence>
<comment type="subcellular location">
    <subcellularLocation>
        <location evidence="1">Membrane</location>
        <topology evidence="1">Multi-pass membrane protein</topology>
    </subcellularLocation>
</comment>
<dbReference type="InterPro" id="IPR007816">
    <property type="entry name" value="ResB-like_domain"/>
</dbReference>
<keyword evidence="9" id="KW-1185">Reference proteome</keyword>
<keyword evidence="5 6" id="KW-0472">Membrane</keyword>
<feature type="domain" description="ResB-like" evidence="7">
    <location>
        <begin position="18"/>
        <end position="515"/>
    </location>
</feature>
<evidence type="ECO:0000256" key="4">
    <source>
        <dbReference type="ARBA" id="ARBA00022989"/>
    </source>
</evidence>
<feature type="transmembrane region" description="Helical" evidence="6">
    <location>
        <begin position="459"/>
        <end position="478"/>
    </location>
</feature>
<dbReference type="AlphaFoldDB" id="A0A9X1QM55"/>
<dbReference type="PANTHER" id="PTHR31566">
    <property type="entry name" value="CYTOCHROME C BIOGENESIS PROTEIN CCS1, CHLOROPLASTIC"/>
    <property type="match status" value="1"/>
</dbReference>
<sequence>MHLIIKWLRRAWNWLTSMRTALMLLFLVALAGIPGSLLPQRSINETRVQEYIETNGKLAEIYDKLSFFDVFSSHWFNAITLLLVISLVGCIIPRSWEHARALRTPPVRAPKRLDRMPLYAQAVVEKPEAEVEAQLREVLKGWHVSEYSAKEDRAGQHSFSAERGYLREFFNLVFHLAVVALIAVASLGTLLSYEGQVIVVTGKDVEESTFCNTSTANYDTFRGGALFDGTGLNPFCVEVHNFQADYLPNGQAESFGSDISYAAGSDITTNPETWKSFPLGVNHPLRVAGDRVYLQGHGYAPTVTVTWPNGESRTQTVQFRPDDTINFLSSGVLRFDPPAGMYSDLYERRQNQLAIQGLFAPTAQWSGEKGELLSSAYPALRDPAMAIDIYRGDNGLDTGRGQQLFSLDQRLILTGQLQRIERINLGKGEEVTLDDGTKVRFDGAQEFANLQVSHDPTQVWVLIIAVIGLGSLVGSLLVKRRRIWVRCQPQEDGTTLVTMAGLARTDRAGWGEEFREKAREILGLPEDVPDDELSIIDAHTRHERD</sequence>
<evidence type="ECO:0000256" key="3">
    <source>
        <dbReference type="ARBA" id="ARBA00022748"/>
    </source>
</evidence>
<keyword evidence="4 6" id="KW-1133">Transmembrane helix</keyword>
<comment type="caution">
    <text evidence="8">The sequence shown here is derived from an EMBL/GenBank/DDBJ whole genome shotgun (WGS) entry which is preliminary data.</text>
</comment>
<gene>
    <name evidence="8" type="ORF">L1O03_01390</name>
</gene>
<organism evidence="8 9">
    <name type="scientific">Corynebacterium uropygiale</name>
    <dbReference type="NCBI Taxonomy" id="1775911"/>
    <lineage>
        <taxon>Bacteria</taxon>
        <taxon>Bacillati</taxon>
        <taxon>Actinomycetota</taxon>
        <taxon>Actinomycetes</taxon>
        <taxon>Mycobacteriales</taxon>
        <taxon>Corynebacteriaceae</taxon>
        <taxon>Corynebacterium</taxon>
    </lineage>
</organism>
<name>A0A9X1QM55_9CORY</name>
<evidence type="ECO:0000256" key="6">
    <source>
        <dbReference type="SAM" id="Phobius"/>
    </source>
</evidence>
<evidence type="ECO:0000256" key="5">
    <source>
        <dbReference type="ARBA" id="ARBA00023136"/>
    </source>
</evidence>
<dbReference type="EMBL" id="JAKGSI010000001">
    <property type="protein sequence ID" value="MCF4005832.1"/>
    <property type="molecule type" value="Genomic_DNA"/>
</dbReference>
<dbReference type="GO" id="GO:0017004">
    <property type="term" value="P:cytochrome complex assembly"/>
    <property type="evidence" value="ECO:0007669"/>
    <property type="project" value="UniProtKB-KW"/>
</dbReference>
<reference evidence="8" key="1">
    <citation type="submission" date="2022-01" db="EMBL/GenBank/DDBJ databases">
        <title>Corynebacterium sp. nov isolated from isolated from the feces of the greater white-fronted geese (Anser albifrons) at Poyang Lake, PR China.</title>
        <authorList>
            <person name="Liu Q."/>
        </authorList>
    </citation>
    <scope>NUCLEOTIDE SEQUENCE</scope>
    <source>
        <strain evidence="8">JCM 32435</strain>
    </source>
</reference>
<evidence type="ECO:0000313" key="8">
    <source>
        <dbReference type="EMBL" id="MCF4005832.1"/>
    </source>
</evidence>
<keyword evidence="2 6" id="KW-0812">Transmembrane</keyword>
<dbReference type="GO" id="GO:0016020">
    <property type="term" value="C:membrane"/>
    <property type="evidence" value="ECO:0007669"/>
    <property type="project" value="UniProtKB-SubCell"/>
</dbReference>
<feature type="transmembrane region" description="Helical" evidence="6">
    <location>
        <begin position="169"/>
        <end position="193"/>
    </location>
</feature>
<evidence type="ECO:0000256" key="2">
    <source>
        <dbReference type="ARBA" id="ARBA00022692"/>
    </source>
</evidence>
<evidence type="ECO:0000313" key="9">
    <source>
        <dbReference type="Proteomes" id="UP001139336"/>
    </source>
</evidence>
<protein>
    <submittedName>
        <fullName evidence="8">Cytochrome c biogenesis protein ResB</fullName>
    </submittedName>
</protein>
<accession>A0A9X1QM55</accession>
<evidence type="ECO:0000259" key="7">
    <source>
        <dbReference type="Pfam" id="PF05140"/>
    </source>
</evidence>
<dbReference type="Proteomes" id="UP001139336">
    <property type="component" value="Unassembled WGS sequence"/>
</dbReference>
<keyword evidence="3" id="KW-0201">Cytochrome c-type biogenesis</keyword>
<dbReference type="Pfam" id="PF05140">
    <property type="entry name" value="ResB"/>
    <property type="match status" value="1"/>
</dbReference>
<dbReference type="PANTHER" id="PTHR31566:SF0">
    <property type="entry name" value="CYTOCHROME C BIOGENESIS PROTEIN CCS1, CHLOROPLASTIC"/>
    <property type="match status" value="1"/>
</dbReference>
<proteinExistence type="predicted"/>
<dbReference type="RefSeq" id="WP_236117626.1">
    <property type="nucleotide sequence ID" value="NZ_JAKGSI010000001.1"/>
</dbReference>